<sequence>MIFACKDIQKSYGYDTILEKVSFNIEDREKVAIVGVNGAGKTTVFKIITEEITPDNGDIFLKKDASMGYLAQNFIIDKDVTIYEEMLSVFNNIMDMEEKLRSMEMNMASVKEDELPKFMEQYSRLSEEFEKLDGYSYKSRIKGVLKGLGFTEDEYNKPLNTLSGGQKTRVHLGKLLLTQPDLLLLDEPTNHLDIDSLVWLEDFLRSYPKAVLIISHDRYFLDRIVTKVIEIENKKSTVYEGNYSFYAQQKEINREIQLKQYINQQKEIKHQEEVIKTLRSFNREKSIKRAESREKALEKMDRLEKPENLPEKMRLTLTPKIISGNDVLHAEDLSKSFPDKELFKNVSFDVRRGEKIAIIGPNGVGKSTLFKMLLGEENYDTGEIKLGTNVNVGYYDQEQQSLNEEKTIFQEISDTYPNMTNGEIRGILSGFVFTGDDVFKTINSLSGGEKGRVSLAKIMLSEANLLMLDEPTNHLDMFSKEILENAINSYEGTVIYISHDRYFINRTAERILYLTPNGVIEYLGNYDYYLEKKAEKELELLEKQPKTSETLNTTTAESSTKTDWKKQKEEQAKERKIQNKIKKLEEEIEKTENKINELSELLFDEKISCDVGKAKDIFDEKTALEEKLEKLFDEWGELQ</sequence>
<evidence type="ECO:0000256" key="1">
    <source>
        <dbReference type="ARBA" id="ARBA00022737"/>
    </source>
</evidence>
<feature type="domain" description="Guanylate kinase-like" evidence="5">
    <location>
        <begin position="353"/>
        <end position="629"/>
    </location>
</feature>
<dbReference type="InterPro" id="IPR003439">
    <property type="entry name" value="ABC_transporter-like_ATP-bd"/>
</dbReference>
<dbReference type="EMBL" id="JADIMX010000115">
    <property type="protein sequence ID" value="MBO8434874.1"/>
    <property type="molecule type" value="Genomic_DNA"/>
</dbReference>
<evidence type="ECO:0000256" key="3">
    <source>
        <dbReference type="ARBA" id="ARBA00022840"/>
    </source>
</evidence>
<dbReference type="Proteomes" id="UP000823611">
    <property type="component" value="Unassembled WGS sequence"/>
</dbReference>
<dbReference type="FunFam" id="3.40.50.300:FF:000011">
    <property type="entry name" value="Putative ABC transporter ATP-binding component"/>
    <property type="match status" value="1"/>
</dbReference>
<dbReference type="InterPro" id="IPR008144">
    <property type="entry name" value="Guanylate_kin-like_dom"/>
</dbReference>
<dbReference type="InterPro" id="IPR027417">
    <property type="entry name" value="P-loop_NTPase"/>
</dbReference>
<gene>
    <name evidence="7" type="primary">abc-f</name>
    <name evidence="7" type="ORF">IAC55_06100</name>
</gene>
<dbReference type="InterPro" id="IPR032781">
    <property type="entry name" value="ABC_tran_Xtn"/>
</dbReference>
<dbReference type="InterPro" id="IPR051309">
    <property type="entry name" value="ABCF_ATPase"/>
</dbReference>
<feature type="domain" description="ABC transporter" evidence="6">
    <location>
        <begin position="328"/>
        <end position="541"/>
    </location>
</feature>
<dbReference type="SUPFAM" id="SSF52540">
    <property type="entry name" value="P-loop containing nucleoside triphosphate hydrolases"/>
    <property type="match status" value="2"/>
</dbReference>
<dbReference type="GO" id="GO:0005524">
    <property type="term" value="F:ATP binding"/>
    <property type="evidence" value="ECO:0007669"/>
    <property type="project" value="UniProtKB-KW"/>
</dbReference>
<dbReference type="GO" id="GO:0016887">
    <property type="term" value="F:ATP hydrolysis activity"/>
    <property type="evidence" value="ECO:0007669"/>
    <property type="project" value="InterPro"/>
</dbReference>
<feature type="region of interest" description="Disordered" evidence="4">
    <location>
        <begin position="545"/>
        <end position="570"/>
    </location>
</feature>
<keyword evidence="2" id="KW-0547">Nucleotide-binding</keyword>
<dbReference type="AlphaFoldDB" id="A0A9D9DVT4"/>
<dbReference type="FunFam" id="3.40.50.300:FF:000309">
    <property type="entry name" value="ABC transporter ATP-binding protein"/>
    <property type="match status" value="1"/>
</dbReference>
<evidence type="ECO:0000313" key="8">
    <source>
        <dbReference type="Proteomes" id="UP000823611"/>
    </source>
</evidence>
<keyword evidence="3" id="KW-0067">ATP-binding</keyword>
<feature type="compositionally biased region" description="Basic and acidic residues" evidence="4">
    <location>
        <begin position="560"/>
        <end position="570"/>
    </location>
</feature>
<evidence type="ECO:0000259" key="5">
    <source>
        <dbReference type="PROSITE" id="PS50052"/>
    </source>
</evidence>
<keyword evidence="1" id="KW-0677">Repeat</keyword>
<organism evidence="7 8">
    <name type="scientific">Candidatus Fimicola merdigallinarum</name>
    <dbReference type="NCBI Taxonomy" id="2840819"/>
    <lineage>
        <taxon>Bacteria</taxon>
        <taxon>Bacillati</taxon>
        <taxon>Bacillota</taxon>
        <taxon>Clostridia</taxon>
        <taxon>Lachnospirales</taxon>
        <taxon>Lachnospiraceae</taxon>
        <taxon>Lachnospiraceae incertae sedis</taxon>
        <taxon>Candidatus Fimicola</taxon>
    </lineage>
</organism>
<reference evidence="7" key="1">
    <citation type="submission" date="2020-10" db="EMBL/GenBank/DDBJ databases">
        <authorList>
            <person name="Gilroy R."/>
        </authorList>
    </citation>
    <scope>NUCLEOTIDE SEQUENCE</scope>
    <source>
        <strain evidence="7">F6-4510</strain>
    </source>
</reference>
<dbReference type="InterPro" id="IPR003593">
    <property type="entry name" value="AAA+_ATPase"/>
</dbReference>
<feature type="compositionally biased region" description="Polar residues" evidence="4">
    <location>
        <begin position="547"/>
        <end position="559"/>
    </location>
</feature>
<dbReference type="PROSITE" id="PS50052">
    <property type="entry name" value="GUANYLATE_KINASE_2"/>
    <property type="match status" value="1"/>
</dbReference>
<proteinExistence type="predicted"/>
<dbReference type="Pfam" id="PF00005">
    <property type="entry name" value="ABC_tran"/>
    <property type="match status" value="2"/>
</dbReference>
<dbReference type="PANTHER" id="PTHR42855">
    <property type="entry name" value="ABC TRANSPORTER ATP-BINDING SUBUNIT"/>
    <property type="match status" value="1"/>
</dbReference>
<feature type="domain" description="ABC transporter" evidence="6">
    <location>
        <begin position="3"/>
        <end position="258"/>
    </location>
</feature>
<comment type="caution">
    <text evidence="7">The sequence shown here is derived from an EMBL/GenBank/DDBJ whole genome shotgun (WGS) entry which is preliminary data.</text>
</comment>
<dbReference type="Pfam" id="PF12848">
    <property type="entry name" value="ABC_tran_Xtn"/>
    <property type="match status" value="1"/>
</dbReference>
<dbReference type="PROSITE" id="PS50893">
    <property type="entry name" value="ABC_TRANSPORTER_2"/>
    <property type="match status" value="2"/>
</dbReference>
<accession>A0A9D9DVT4</accession>
<protein>
    <submittedName>
        <fullName evidence="7">ABC-F type ribosomal protection protein</fullName>
    </submittedName>
</protein>
<dbReference type="GO" id="GO:0003677">
    <property type="term" value="F:DNA binding"/>
    <property type="evidence" value="ECO:0007669"/>
    <property type="project" value="InterPro"/>
</dbReference>
<evidence type="ECO:0000259" key="6">
    <source>
        <dbReference type="PROSITE" id="PS50893"/>
    </source>
</evidence>
<dbReference type="NCBIfam" id="NF000355">
    <property type="entry name" value="ribo_prot_ABC_F"/>
    <property type="match status" value="1"/>
</dbReference>
<dbReference type="SMART" id="SM00382">
    <property type="entry name" value="AAA"/>
    <property type="match status" value="2"/>
</dbReference>
<evidence type="ECO:0000256" key="4">
    <source>
        <dbReference type="SAM" id="MobiDB-lite"/>
    </source>
</evidence>
<evidence type="ECO:0000256" key="2">
    <source>
        <dbReference type="ARBA" id="ARBA00022741"/>
    </source>
</evidence>
<dbReference type="Pfam" id="PF16326">
    <property type="entry name" value="ABC_tran_CTD"/>
    <property type="match status" value="1"/>
</dbReference>
<evidence type="ECO:0000313" key="7">
    <source>
        <dbReference type="EMBL" id="MBO8434874.1"/>
    </source>
</evidence>
<dbReference type="Gene3D" id="3.40.50.300">
    <property type="entry name" value="P-loop containing nucleotide triphosphate hydrolases"/>
    <property type="match status" value="2"/>
</dbReference>
<dbReference type="CDD" id="cd03221">
    <property type="entry name" value="ABCF_EF-3"/>
    <property type="match status" value="2"/>
</dbReference>
<reference evidence="7" key="2">
    <citation type="journal article" date="2021" name="PeerJ">
        <title>Extensive microbial diversity within the chicken gut microbiome revealed by metagenomics and culture.</title>
        <authorList>
            <person name="Gilroy R."/>
            <person name="Ravi A."/>
            <person name="Getino M."/>
            <person name="Pursley I."/>
            <person name="Horton D.L."/>
            <person name="Alikhan N.F."/>
            <person name="Baker D."/>
            <person name="Gharbi K."/>
            <person name="Hall N."/>
            <person name="Watson M."/>
            <person name="Adriaenssens E.M."/>
            <person name="Foster-Nyarko E."/>
            <person name="Jarju S."/>
            <person name="Secka A."/>
            <person name="Antonio M."/>
            <person name="Oren A."/>
            <person name="Chaudhuri R.R."/>
            <person name="La Ragione R."/>
            <person name="Hildebrand F."/>
            <person name="Pallen M.J."/>
        </authorList>
    </citation>
    <scope>NUCLEOTIDE SEQUENCE</scope>
    <source>
        <strain evidence="7">F6-4510</strain>
    </source>
</reference>
<dbReference type="PANTHER" id="PTHR42855:SF2">
    <property type="entry name" value="DRUG RESISTANCE ABC TRANSPORTER,ATP-BINDING PROTEIN"/>
    <property type="match status" value="1"/>
</dbReference>
<dbReference type="InterPro" id="IPR032524">
    <property type="entry name" value="ABC_tran_C"/>
</dbReference>
<name>A0A9D9DVT4_9FIRM</name>